<keyword evidence="2" id="KW-1185">Reference proteome</keyword>
<dbReference type="Proteomes" id="UP000321523">
    <property type="component" value="Unassembled WGS sequence"/>
</dbReference>
<protein>
    <submittedName>
        <fullName evidence="1">Uncharacterized protein</fullName>
    </submittedName>
</protein>
<evidence type="ECO:0000313" key="2">
    <source>
        <dbReference type="Proteomes" id="UP000321523"/>
    </source>
</evidence>
<dbReference type="AlphaFoldDB" id="A0A512DVC5"/>
<accession>A0A512DVC5</accession>
<proteinExistence type="predicted"/>
<sequence>MAEDTFHETQHDLARTLIRTFYEALSGQFDRKDHITKEELDRAFNLIEGFWPKTLPAFKANCRLCIDKIGVRAYNPDARRKDFLTRFVFSLLITGIPSRMDPGSGKYFPQVIVRGIQRNIVNLFSNAEYEMLNSQAQAIFATIGTDDDAQTWPLIRADETMSMLADKIFIRMLLRFKQFNQQRQSFTGIIVANIEANAYKFTDQDFCDVFDVVFGRYDQMVKKPEGRTKMDVYYGDGTADGIISIFFAFEQFKKDMIVREGLANKGKGKRSGGRR</sequence>
<dbReference type="RefSeq" id="WP_044429970.1">
    <property type="nucleotide sequence ID" value="NZ_BJYZ01000021.1"/>
</dbReference>
<name>A0A512DVC5_9PROT</name>
<comment type="caution">
    <text evidence="1">The sequence shown here is derived from an EMBL/GenBank/DDBJ whole genome shotgun (WGS) entry which is preliminary data.</text>
</comment>
<evidence type="ECO:0000313" key="1">
    <source>
        <dbReference type="EMBL" id="GEO40421.1"/>
    </source>
</evidence>
<dbReference type="OrthoDB" id="7303214at2"/>
<gene>
    <name evidence="1" type="ORF">SAE02_45690</name>
</gene>
<organism evidence="1 2">
    <name type="scientific">Skermanella aerolata</name>
    <dbReference type="NCBI Taxonomy" id="393310"/>
    <lineage>
        <taxon>Bacteria</taxon>
        <taxon>Pseudomonadati</taxon>
        <taxon>Pseudomonadota</taxon>
        <taxon>Alphaproteobacteria</taxon>
        <taxon>Rhodospirillales</taxon>
        <taxon>Azospirillaceae</taxon>
        <taxon>Skermanella</taxon>
    </lineage>
</organism>
<dbReference type="EMBL" id="BJYZ01000021">
    <property type="protein sequence ID" value="GEO40421.1"/>
    <property type="molecule type" value="Genomic_DNA"/>
</dbReference>
<reference evidence="1 2" key="1">
    <citation type="submission" date="2019-07" db="EMBL/GenBank/DDBJ databases">
        <title>Whole genome shotgun sequence of Skermanella aerolata NBRC 106429.</title>
        <authorList>
            <person name="Hosoyama A."/>
            <person name="Uohara A."/>
            <person name="Ohji S."/>
            <person name="Ichikawa N."/>
        </authorList>
    </citation>
    <scope>NUCLEOTIDE SEQUENCE [LARGE SCALE GENOMIC DNA]</scope>
    <source>
        <strain evidence="1 2">NBRC 106429</strain>
    </source>
</reference>